<dbReference type="CDD" id="cd05564">
    <property type="entry name" value="PTS_IIB_chitobiose_lichenan"/>
    <property type="match status" value="1"/>
</dbReference>
<feature type="chain" id="PRO_5044621643" evidence="8">
    <location>
        <begin position="22"/>
        <end position="110"/>
    </location>
</feature>
<protein>
    <submittedName>
        <fullName evidence="11">PTS system N,N'-diacetylchitobiose-specific EIIB component</fullName>
        <ecNumber evidence="11">2.7.1.196</ecNumber>
    </submittedName>
</protein>
<dbReference type="EMBL" id="CABWIE010000036">
    <property type="protein sequence ID" value="VWM01817.1"/>
    <property type="molecule type" value="Genomic_DNA"/>
</dbReference>
<feature type="domain" description="PTS EIIB type-3" evidence="9">
    <location>
        <begin position="4"/>
        <end position="110"/>
    </location>
</feature>
<organism evidence="11 12">
    <name type="scientific">Collinsella aerofaciens</name>
    <dbReference type="NCBI Taxonomy" id="74426"/>
    <lineage>
        <taxon>Bacteria</taxon>
        <taxon>Bacillati</taxon>
        <taxon>Actinomycetota</taxon>
        <taxon>Coriobacteriia</taxon>
        <taxon>Coriobacteriales</taxon>
        <taxon>Coriobacteriaceae</taxon>
        <taxon>Collinsella</taxon>
    </lineage>
</organism>
<evidence type="ECO:0000256" key="4">
    <source>
        <dbReference type="ARBA" id="ARBA00022679"/>
    </source>
</evidence>
<keyword evidence="4 11" id="KW-0808">Transferase</keyword>
<dbReference type="PANTHER" id="PTHR34581">
    <property type="entry name" value="PTS SYSTEM N,N'-DIACETYLCHITOBIOSE-SPECIFIC EIIB COMPONENT"/>
    <property type="match status" value="1"/>
</dbReference>
<keyword evidence="13" id="KW-1185">Reference proteome</keyword>
<dbReference type="Gene3D" id="3.40.50.2300">
    <property type="match status" value="1"/>
</dbReference>
<dbReference type="Pfam" id="PF02302">
    <property type="entry name" value="PTS_IIB"/>
    <property type="match status" value="1"/>
</dbReference>
<feature type="signal peptide" evidence="8">
    <location>
        <begin position="1"/>
        <end position="21"/>
    </location>
</feature>
<evidence type="ECO:0000256" key="1">
    <source>
        <dbReference type="ARBA" id="ARBA00022448"/>
    </source>
</evidence>
<evidence type="ECO:0000256" key="7">
    <source>
        <dbReference type="PROSITE-ProRule" id="PRU00423"/>
    </source>
</evidence>
<dbReference type="InterPro" id="IPR003501">
    <property type="entry name" value="PTS_EIIB_2/3"/>
</dbReference>
<evidence type="ECO:0000256" key="2">
    <source>
        <dbReference type="ARBA" id="ARBA00022553"/>
    </source>
</evidence>
<reference evidence="12 13" key="1">
    <citation type="submission" date="2019-10" db="EMBL/GenBank/DDBJ databases">
        <authorList>
            <person name="Wolf R A."/>
        </authorList>
    </citation>
    <scope>NUCLEOTIDE SEQUENCE [LARGE SCALE GENOMIC DNA]</scope>
    <source>
        <strain evidence="11">Collinsella_aerofaciens_AK_138A</strain>
        <strain evidence="10">Collinsella_aerofaciens_MC2</strain>
    </source>
</reference>
<dbReference type="AlphaFoldDB" id="A0A5K1ID23"/>
<dbReference type="Proteomes" id="UP000361836">
    <property type="component" value="Unassembled WGS sequence"/>
</dbReference>
<keyword evidence="8" id="KW-0732">Signal</keyword>
<evidence type="ECO:0000313" key="11">
    <source>
        <dbReference type="EMBL" id="VWM04573.1"/>
    </source>
</evidence>
<dbReference type="EC" id="2.7.1.196" evidence="11"/>
<keyword evidence="1" id="KW-0813">Transport</keyword>
<evidence type="ECO:0000313" key="10">
    <source>
        <dbReference type="EMBL" id="VWM01817.1"/>
    </source>
</evidence>
<dbReference type="Proteomes" id="UP000330807">
    <property type="component" value="Unassembled WGS sequence"/>
</dbReference>
<dbReference type="InterPro" id="IPR051819">
    <property type="entry name" value="PTS_sugar-specific_EIIB"/>
</dbReference>
<dbReference type="PANTHER" id="PTHR34581:SF2">
    <property type="entry name" value="PTS SYSTEM N,N'-DIACETYLCHITOBIOSE-SPECIFIC EIIB COMPONENT"/>
    <property type="match status" value="1"/>
</dbReference>
<evidence type="ECO:0000256" key="5">
    <source>
        <dbReference type="ARBA" id="ARBA00022683"/>
    </source>
</evidence>
<sequence>MSAKKKIYLFCTFGMSTSMLAQNMQDVADGHGLPVEVKAFPLRTMDDVIAEHHPDCALLGPQVRDQFETTKARLAEQNLPCGLIPQEAYGMVDGESVLKMAVKLIKANKK</sequence>
<dbReference type="InterPro" id="IPR036095">
    <property type="entry name" value="PTS_EIIB-like_sf"/>
</dbReference>
<dbReference type="EMBL" id="CABWIH010000106">
    <property type="protein sequence ID" value="VWM04573.1"/>
    <property type="molecule type" value="Genomic_DNA"/>
</dbReference>
<evidence type="ECO:0000256" key="3">
    <source>
        <dbReference type="ARBA" id="ARBA00022597"/>
    </source>
</evidence>
<dbReference type="PROSITE" id="PS51100">
    <property type="entry name" value="PTS_EIIB_TYPE_3"/>
    <property type="match status" value="1"/>
</dbReference>
<keyword evidence="2" id="KW-0597">Phosphoprotein</keyword>
<evidence type="ECO:0000256" key="6">
    <source>
        <dbReference type="ARBA" id="ARBA00022777"/>
    </source>
</evidence>
<evidence type="ECO:0000313" key="13">
    <source>
        <dbReference type="Proteomes" id="UP000361836"/>
    </source>
</evidence>
<feature type="modified residue" description="Phosphocysteine; by EIIA" evidence="7">
    <location>
        <position position="11"/>
    </location>
</feature>
<dbReference type="OrthoDB" id="9808134at2"/>
<dbReference type="GO" id="GO:0008982">
    <property type="term" value="F:protein-N(PI)-phosphohistidine-sugar phosphotransferase activity"/>
    <property type="evidence" value="ECO:0007669"/>
    <property type="project" value="InterPro"/>
</dbReference>
<dbReference type="RefSeq" id="WP_152073470.1">
    <property type="nucleotide sequence ID" value="NZ_CAAKNU010000111.1"/>
</dbReference>
<gene>
    <name evidence="11" type="primary">chbB</name>
    <name evidence="10" type="ORF">KCJAJFAP_01009</name>
    <name evidence="11" type="ORF">LMKDKBCB_00552</name>
</gene>
<evidence type="ECO:0000259" key="9">
    <source>
        <dbReference type="PROSITE" id="PS51100"/>
    </source>
</evidence>
<evidence type="ECO:0000313" key="12">
    <source>
        <dbReference type="Proteomes" id="UP000330807"/>
    </source>
</evidence>
<evidence type="ECO:0000256" key="8">
    <source>
        <dbReference type="SAM" id="SignalP"/>
    </source>
</evidence>
<keyword evidence="3" id="KW-0762">Sugar transport</keyword>
<dbReference type="SUPFAM" id="SSF52794">
    <property type="entry name" value="PTS system IIB component-like"/>
    <property type="match status" value="1"/>
</dbReference>
<dbReference type="GO" id="GO:0016301">
    <property type="term" value="F:kinase activity"/>
    <property type="evidence" value="ECO:0007669"/>
    <property type="project" value="UniProtKB-KW"/>
</dbReference>
<proteinExistence type="predicted"/>
<dbReference type="InterPro" id="IPR013012">
    <property type="entry name" value="PTS_EIIB_3"/>
</dbReference>
<name>A0A5K1ID23_9ACTN</name>
<dbReference type="GO" id="GO:0009401">
    <property type="term" value="P:phosphoenolpyruvate-dependent sugar phosphotransferase system"/>
    <property type="evidence" value="ECO:0007669"/>
    <property type="project" value="UniProtKB-KW"/>
</dbReference>
<accession>A0A5K1ID23</accession>
<keyword evidence="5" id="KW-0598">Phosphotransferase system</keyword>
<keyword evidence="6" id="KW-0418">Kinase</keyword>